<feature type="transmembrane region" description="Helical" evidence="1">
    <location>
        <begin position="12"/>
        <end position="37"/>
    </location>
</feature>
<dbReference type="RefSeq" id="WP_090205988.1">
    <property type="nucleotide sequence ID" value="NZ_LT629777.1"/>
</dbReference>
<dbReference type="AlphaFoldDB" id="A0A1H1VJD9"/>
<dbReference type="Proteomes" id="UP000199524">
    <property type="component" value="Chromosome I"/>
</dbReference>
<keyword evidence="1" id="KW-1133">Transmembrane helix</keyword>
<name>A0A1H1VJD9_9PSED</name>
<dbReference type="EMBL" id="LT629777">
    <property type="protein sequence ID" value="SDS84845.1"/>
    <property type="molecule type" value="Genomic_DNA"/>
</dbReference>
<feature type="transmembrane region" description="Helical" evidence="1">
    <location>
        <begin position="115"/>
        <end position="140"/>
    </location>
</feature>
<keyword evidence="1" id="KW-0472">Membrane</keyword>
<dbReference type="GeneID" id="300207952"/>
<protein>
    <submittedName>
        <fullName evidence="2">Uncharacterized protein</fullName>
    </submittedName>
</protein>
<organism evidence="2 3">
    <name type="scientific">Pseudomonas asplenii</name>
    <dbReference type="NCBI Taxonomy" id="53407"/>
    <lineage>
        <taxon>Bacteria</taxon>
        <taxon>Pseudomonadati</taxon>
        <taxon>Pseudomonadota</taxon>
        <taxon>Gammaproteobacteria</taxon>
        <taxon>Pseudomonadales</taxon>
        <taxon>Pseudomonadaceae</taxon>
        <taxon>Pseudomonas</taxon>
    </lineage>
</organism>
<accession>A0A1H1VJD9</accession>
<keyword evidence="3" id="KW-1185">Reference proteome</keyword>
<evidence type="ECO:0000313" key="3">
    <source>
        <dbReference type="Proteomes" id="UP000199524"/>
    </source>
</evidence>
<proteinExistence type="predicted"/>
<feature type="transmembrane region" description="Helical" evidence="1">
    <location>
        <begin position="43"/>
        <end position="66"/>
    </location>
</feature>
<dbReference type="PROSITE" id="PS51257">
    <property type="entry name" value="PROKAR_LIPOPROTEIN"/>
    <property type="match status" value="1"/>
</dbReference>
<evidence type="ECO:0000256" key="1">
    <source>
        <dbReference type="SAM" id="Phobius"/>
    </source>
</evidence>
<feature type="transmembrane region" description="Helical" evidence="1">
    <location>
        <begin position="78"/>
        <end position="99"/>
    </location>
</feature>
<keyword evidence="1" id="KW-0812">Transmembrane</keyword>
<evidence type="ECO:0000313" key="2">
    <source>
        <dbReference type="EMBL" id="SDS84845.1"/>
    </source>
</evidence>
<reference evidence="3" key="1">
    <citation type="submission" date="2016-10" db="EMBL/GenBank/DDBJ databases">
        <authorList>
            <person name="Varghese N."/>
            <person name="Submissions S."/>
        </authorList>
    </citation>
    <scope>NUCLEOTIDE SEQUENCE [LARGE SCALE GENOMIC DNA]</scope>
    <source>
        <strain evidence="3">ATCC 23835</strain>
    </source>
</reference>
<sequence length="152" mass="15954">MKSLPHGRAFGGGWRAIMALPLTGGLILGGAACVFFFSGTETLPAFVLFFLIGALLGLLVGWPVLWLVERFLVTPWRYVIGGAGTGLLIWLGCVAPLFVSGPTLMPKGVAPLPPLFWVGPVVFVACGLLAGALYTALTWMRGRAGSGSRRPG</sequence>
<gene>
    <name evidence="2" type="ORF">SAMN05216598_2987</name>
</gene>